<dbReference type="InterPro" id="IPR005829">
    <property type="entry name" value="Sugar_transporter_CS"/>
</dbReference>
<organism evidence="9 10">
    <name type="scientific">Extremus antarcticus</name>
    <dbReference type="NCBI Taxonomy" id="702011"/>
    <lineage>
        <taxon>Eukaryota</taxon>
        <taxon>Fungi</taxon>
        <taxon>Dikarya</taxon>
        <taxon>Ascomycota</taxon>
        <taxon>Pezizomycotina</taxon>
        <taxon>Dothideomycetes</taxon>
        <taxon>Dothideomycetidae</taxon>
        <taxon>Mycosphaerellales</taxon>
        <taxon>Extremaceae</taxon>
        <taxon>Extremus</taxon>
    </lineage>
</organism>
<feature type="transmembrane region" description="Helical" evidence="7">
    <location>
        <begin position="47"/>
        <end position="66"/>
    </location>
</feature>
<feature type="transmembrane region" description="Helical" evidence="7">
    <location>
        <begin position="417"/>
        <end position="436"/>
    </location>
</feature>
<dbReference type="PROSITE" id="PS50850">
    <property type="entry name" value="MFS"/>
    <property type="match status" value="1"/>
</dbReference>
<dbReference type="InterPro" id="IPR053791">
    <property type="entry name" value="MFS_Tri12-like"/>
</dbReference>
<accession>A0AAJ0GIX2</accession>
<name>A0AAJ0GIX2_9PEZI</name>
<dbReference type="PANTHER" id="PTHR23501:SF109">
    <property type="entry name" value="MAJOR FACILITATOR SUPERFAMILY (MFS) PROFILE DOMAIN-CONTAINING PROTEIN-RELATED"/>
    <property type="match status" value="1"/>
</dbReference>
<dbReference type="GO" id="GO:0005886">
    <property type="term" value="C:plasma membrane"/>
    <property type="evidence" value="ECO:0007669"/>
    <property type="project" value="TreeGrafter"/>
</dbReference>
<feature type="transmembrane region" description="Helical" evidence="7">
    <location>
        <begin position="116"/>
        <end position="135"/>
    </location>
</feature>
<dbReference type="InterPro" id="IPR036259">
    <property type="entry name" value="MFS_trans_sf"/>
</dbReference>
<dbReference type="PROSITE" id="PS00216">
    <property type="entry name" value="SUGAR_TRANSPORT_1"/>
    <property type="match status" value="1"/>
</dbReference>
<evidence type="ECO:0000313" key="10">
    <source>
        <dbReference type="Proteomes" id="UP001271007"/>
    </source>
</evidence>
<evidence type="ECO:0000256" key="6">
    <source>
        <dbReference type="SAM" id="MobiDB-lite"/>
    </source>
</evidence>
<keyword evidence="2" id="KW-0813">Transport</keyword>
<dbReference type="Proteomes" id="UP001271007">
    <property type="component" value="Unassembled WGS sequence"/>
</dbReference>
<comment type="subcellular location">
    <subcellularLocation>
        <location evidence="1">Membrane</location>
        <topology evidence="1">Multi-pass membrane protein</topology>
    </subcellularLocation>
</comment>
<dbReference type="EMBL" id="JAWDJX010000001">
    <property type="protein sequence ID" value="KAK3058495.1"/>
    <property type="molecule type" value="Genomic_DNA"/>
</dbReference>
<evidence type="ECO:0000256" key="7">
    <source>
        <dbReference type="SAM" id="Phobius"/>
    </source>
</evidence>
<evidence type="ECO:0000313" key="9">
    <source>
        <dbReference type="EMBL" id="KAK3058495.1"/>
    </source>
</evidence>
<comment type="caution">
    <text evidence="9">The sequence shown here is derived from an EMBL/GenBank/DDBJ whole genome shotgun (WGS) entry which is preliminary data.</text>
</comment>
<feature type="compositionally biased region" description="Basic and acidic residues" evidence="6">
    <location>
        <begin position="1"/>
        <end position="16"/>
    </location>
</feature>
<evidence type="ECO:0000256" key="4">
    <source>
        <dbReference type="ARBA" id="ARBA00022989"/>
    </source>
</evidence>
<evidence type="ECO:0000256" key="5">
    <source>
        <dbReference type="ARBA" id="ARBA00023136"/>
    </source>
</evidence>
<keyword evidence="3 7" id="KW-0812">Transmembrane</keyword>
<dbReference type="PANTHER" id="PTHR23501">
    <property type="entry name" value="MAJOR FACILITATOR SUPERFAMILY"/>
    <property type="match status" value="1"/>
</dbReference>
<dbReference type="GO" id="GO:0022857">
    <property type="term" value="F:transmembrane transporter activity"/>
    <property type="evidence" value="ECO:0007669"/>
    <property type="project" value="InterPro"/>
</dbReference>
<feature type="transmembrane region" description="Helical" evidence="7">
    <location>
        <begin position="284"/>
        <end position="301"/>
    </location>
</feature>
<feature type="transmembrane region" description="Helical" evidence="7">
    <location>
        <begin position="358"/>
        <end position="380"/>
    </location>
</feature>
<feature type="domain" description="Major facilitator superfamily (MFS) profile" evidence="8">
    <location>
        <begin position="51"/>
        <end position="567"/>
    </location>
</feature>
<reference evidence="9" key="1">
    <citation type="submission" date="2023-04" db="EMBL/GenBank/DDBJ databases">
        <title>Black Yeasts Isolated from many extreme environments.</title>
        <authorList>
            <person name="Coleine C."/>
            <person name="Stajich J.E."/>
            <person name="Selbmann L."/>
        </authorList>
    </citation>
    <scope>NUCLEOTIDE SEQUENCE</scope>
    <source>
        <strain evidence="9">CCFEE 5312</strain>
    </source>
</reference>
<evidence type="ECO:0000256" key="1">
    <source>
        <dbReference type="ARBA" id="ARBA00004141"/>
    </source>
</evidence>
<dbReference type="Pfam" id="PF06609">
    <property type="entry name" value="TRI12"/>
    <property type="match status" value="1"/>
</dbReference>
<proteinExistence type="predicted"/>
<feature type="transmembrane region" description="Helical" evidence="7">
    <location>
        <begin position="253"/>
        <end position="272"/>
    </location>
</feature>
<feature type="transmembrane region" description="Helical" evidence="7">
    <location>
        <begin position="141"/>
        <end position="161"/>
    </location>
</feature>
<feature type="transmembrane region" description="Helical" evidence="7">
    <location>
        <begin position="544"/>
        <end position="562"/>
    </location>
</feature>
<feature type="transmembrane region" description="Helical" evidence="7">
    <location>
        <begin position="208"/>
        <end position="227"/>
    </location>
</feature>
<keyword evidence="10" id="KW-1185">Reference proteome</keyword>
<feature type="transmembrane region" description="Helical" evidence="7">
    <location>
        <begin position="448"/>
        <end position="470"/>
    </location>
</feature>
<dbReference type="Gene3D" id="1.20.1250.20">
    <property type="entry name" value="MFS general substrate transporter like domains"/>
    <property type="match status" value="1"/>
</dbReference>
<feature type="transmembrane region" description="Helical" evidence="7">
    <location>
        <begin position="173"/>
        <end position="196"/>
    </location>
</feature>
<feature type="transmembrane region" description="Helical" evidence="7">
    <location>
        <begin position="392"/>
        <end position="411"/>
    </location>
</feature>
<keyword evidence="4 7" id="KW-1133">Transmembrane helix</keyword>
<dbReference type="AlphaFoldDB" id="A0AAJ0GIX2"/>
<evidence type="ECO:0000256" key="3">
    <source>
        <dbReference type="ARBA" id="ARBA00022692"/>
    </source>
</evidence>
<dbReference type="InterPro" id="IPR020846">
    <property type="entry name" value="MFS_dom"/>
</dbReference>
<evidence type="ECO:0000259" key="8">
    <source>
        <dbReference type="PROSITE" id="PS50850"/>
    </source>
</evidence>
<dbReference type="InterPro" id="IPR010573">
    <property type="entry name" value="MFS_Str1/Tri12-like"/>
</dbReference>
<gene>
    <name evidence="9" type="ORF">LTR09_000059</name>
</gene>
<feature type="region of interest" description="Disordered" evidence="6">
    <location>
        <begin position="1"/>
        <end position="22"/>
    </location>
</feature>
<sequence length="596" mass="63795">MGSDKKQEGVLHHQADVHGSTTTSQDEVVGFVAELDELPKGYFRSKYFLGSTFAVGMGLWAATGQFGYAAPLLGVINEDLGPDPNYIWISLIYNVCLSVFLPIVGRLSDIFGRRYFFIGGAVFGVVGTIICATAQSINVLIGANVIMGVANATQLSFHVVLGELVPMKYRYVINAIIYTFCIPGSGVGSAISYAFVVRYPSLSWRGPYWLLVAINAIALVAWVLFYFPPTFDNKHKDQGEESKKAFWIKHYDYGGTLLFSVGFVIFLLGLNWGGGIYPWTSGRVLGFIIGGFAILVVFVLYEIYMPLKAPFMPMHLFKNQGWVIASVLLGIGAGVYYAFAVILPTQAAVLYGNGDLQYVGWLGSLVGCGIISGQMTGGVLARYIGKVKWQCMVMFVVGGAFLGSAAVITADNKNTELALIFMGCFFIGWNETVCLANATIMLHDQQEIGVAGGVAGSIRGAVSAISLSVYTSVLTNRLTKTITNQVPPALIGAGLPPSSVEGFLGAITVGTPEAFAAVPRISARIIAVGVRAYKVANADAYSTVYLSTIAFAGTGVILCFFAKNTEKLMLNSVAATLHGEGVDDSAKVIDEEKIAH</sequence>
<dbReference type="CDD" id="cd06179">
    <property type="entry name" value="MFS_TRI12_like"/>
    <property type="match status" value="1"/>
</dbReference>
<protein>
    <recommendedName>
        <fullName evidence="8">Major facilitator superfamily (MFS) profile domain-containing protein</fullName>
    </recommendedName>
</protein>
<dbReference type="SUPFAM" id="SSF103473">
    <property type="entry name" value="MFS general substrate transporter"/>
    <property type="match status" value="2"/>
</dbReference>
<evidence type="ECO:0000256" key="2">
    <source>
        <dbReference type="ARBA" id="ARBA00022448"/>
    </source>
</evidence>
<keyword evidence="5 7" id="KW-0472">Membrane</keyword>
<feature type="transmembrane region" description="Helical" evidence="7">
    <location>
        <begin position="322"/>
        <end position="343"/>
    </location>
</feature>
<feature type="transmembrane region" description="Helical" evidence="7">
    <location>
        <begin position="86"/>
        <end position="104"/>
    </location>
</feature>